<organism evidence="2">
    <name type="scientific">Ostreococcus mediterraneus</name>
    <dbReference type="NCBI Taxonomy" id="1486918"/>
    <lineage>
        <taxon>Eukaryota</taxon>
        <taxon>Viridiplantae</taxon>
        <taxon>Chlorophyta</taxon>
        <taxon>Mamiellophyceae</taxon>
        <taxon>Mamiellales</taxon>
        <taxon>Bathycoccaceae</taxon>
        <taxon>Ostreococcus</taxon>
    </lineage>
</organism>
<sequence>MTNAGTELRTPTPLRSVMKKGGLSKSRVVVDSDGFKYKKRKSTKNGLGVTIVEPRREVERYDASYGAGASASDDARGREDFHEKLPNNMPEDERMQMLCESICAAESAAVIPALKGEDAFAANAVTDALQEFQLRIEQLLIDEEVKFEQGPQTMAAKIEARKAQLRMLRDSLEQESTQWSCMLEGSAVPVAAETPVVDASELGPSEAGSLAEACEYTQRRLILQAEGARGLVEGIESLCVRSERACSVFASAIAANDFRSLPAYQSPHRLISSLIGGGR</sequence>
<name>A0A7S0KHW9_9CHLO</name>
<evidence type="ECO:0000313" key="2">
    <source>
        <dbReference type="EMBL" id="CAD8582249.1"/>
    </source>
</evidence>
<feature type="region of interest" description="Disordered" evidence="1">
    <location>
        <begin position="1"/>
        <end position="23"/>
    </location>
</feature>
<proteinExistence type="predicted"/>
<dbReference type="EMBL" id="HBEW01004502">
    <property type="protein sequence ID" value="CAD8582249.1"/>
    <property type="molecule type" value="Transcribed_RNA"/>
</dbReference>
<dbReference type="AlphaFoldDB" id="A0A7S0KHW9"/>
<reference evidence="2" key="1">
    <citation type="submission" date="2021-01" db="EMBL/GenBank/DDBJ databases">
        <authorList>
            <person name="Corre E."/>
            <person name="Pelletier E."/>
            <person name="Niang G."/>
            <person name="Scheremetjew M."/>
            <person name="Finn R."/>
            <person name="Kale V."/>
            <person name="Holt S."/>
            <person name="Cochrane G."/>
            <person name="Meng A."/>
            <person name="Brown T."/>
            <person name="Cohen L."/>
        </authorList>
    </citation>
    <scope>NUCLEOTIDE SEQUENCE</scope>
    <source>
        <strain evidence="2">Clade-D-RCC2572</strain>
    </source>
</reference>
<evidence type="ECO:0000256" key="1">
    <source>
        <dbReference type="SAM" id="MobiDB-lite"/>
    </source>
</evidence>
<protein>
    <submittedName>
        <fullName evidence="2">Uncharacterized protein</fullName>
    </submittedName>
</protein>
<accession>A0A7S0KHW9</accession>
<gene>
    <name evidence="2" type="ORF">OMED0929_LOCUS3755</name>
</gene>